<dbReference type="AlphaFoldDB" id="A0A2N4TJW6"/>
<organism evidence="1 2">
    <name type="scientific">Ralstonia pickettii</name>
    <name type="common">Burkholderia pickettii</name>
    <dbReference type="NCBI Taxonomy" id="329"/>
    <lineage>
        <taxon>Bacteria</taxon>
        <taxon>Pseudomonadati</taxon>
        <taxon>Pseudomonadota</taxon>
        <taxon>Betaproteobacteria</taxon>
        <taxon>Burkholderiales</taxon>
        <taxon>Burkholderiaceae</taxon>
        <taxon>Ralstonia</taxon>
    </lineage>
</organism>
<dbReference type="Proteomes" id="UP000234456">
    <property type="component" value="Unassembled WGS sequence"/>
</dbReference>
<comment type="caution">
    <text evidence="1">The sequence shown here is derived from an EMBL/GenBank/DDBJ whole genome shotgun (WGS) entry which is preliminary data.</text>
</comment>
<gene>
    <name evidence="1" type="ORF">C0Q88_25200</name>
</gene>
<accession>A0A2N4TJW6</accession>
<evidence type="ECO:0008006" key="3">
    <source>
        <dbReference type="Google" id="ProtNLM"/>
    </source>
</evidence>
<reference evidence="1 2" key="1">
    <citation type="submission" date="2017-12" db="EMBL/GenBank/DDBJ databases">
        <title>Draft genome sequence of Ralstonia pickettii 52.</title>
        <authorList>
            <person name="Zheng B."/>
        </authorList>
    </citation>
    <scope>NUCLEOTIDE SEQUENCE [LARGE SCALE GENOMIC DNA]</scope>
    <source>
        <strain evidence="1 2">52</strain>
    </source>
</reference>
<proteinExistence type="predicted"/>
<evidence type="ECO:0000313" key="1">
    <source>
        <dbReference type="EMBL" id="PLC39996.1"/>
    </source>
</evidence>
<protein>
    <recommendedName>
        <fullName evidence="3">Inovirus Gp2 family protein</fullName>
    </recommendedName>
</protein>
<name>A0A2N4TJW6_RALPI</name>
<evidence type="ECO:0000313" key="2">
    <source>
        <dbReference type="Proteomes" id="UP000234456"/>
    </source>
</evidence>
<dbReference type="EMBL" id="PKQE01000009">
    <property type="protein sequence ID" value="PLC39996.1"/>
    <property type="molecule type" value="Genomic_DNA"/>
</dbReference>
<sequence length="396" mass="45727">MEFRMRDGLNVGLSFDDVVHDPSFAEGIAGRGWNVGEYCDLYQWLVWFMDSVLYADQVPYEIRDDGFRRWAVRNTKTQAGKRNLTGYLRWCWAFMDLYWPDCAYSPDFQLYFDCYRSFAPIQLSLAERVIRDDPNALFPDGTILAERFNAFVAYLREQATMRNVRKRLLDWKAGLKHQGKVVRDYLVGLVKKHPNLLPVRLDFLYAVSAAVESEALLRTSWERNSEGQFVSVPSALPDIDGRPETRGRIDVRQAMRDRAAFFDRSCGPALELFDFVAGFICKMEQGSEHRAYHLHTVLLFDATKVKESDIERLIGLAAQRWQHVTGGPGLVFNCHDEAYKAGLKREGAWSLDPIRKGNAEQIEKLVEYIDRYFTKDDDQMLRVKPTAKSRTLTMGQ</sequence>